<feature type="transmembrane region" description="Helical" evidence="17">
    <location>
        <begin position="308"/>
        <end position="324"/>
    </location>
</feature>
<dbReference type="GO" id="GO:0005886">
    <property type="term" value="C:plasma membrane"/>
    <property type="evidence" value="ECO:0007669"/>
    <property type="project" value="InterPro"/>
</dbReference>
<keyword evidence="9" id="KW-0067">ATP-binding</keyword>
<evidence type="ECO:0000313" key="19">
    <source>
        <dbReference type="EMBL" id="GFS18456.1"/>
    </source>
</evidence>
<evidence type="ECO:0000256" key="15">
    <source>
        <dbReference type="ARBA" id="ARBA00023239"/>
    </source>
</evidence>
<dbReference type="PROSITE" id="PS50125">
    <property type="entry name" value="GUANYLATE_CYCLASE_2"/>
    <property type="match status" value="1"/>
</dbReference>
<keyword evidence="10" id="KW-0460">Magnesium</keyword>
<dbReference type="PANTHER" id="PTHR45627:SF26">
    <property type="entry name" value="ADENYLATE CYCLASE TYPE 1"/>
    <property type="match status" value="1"/>
</dbReference>
<gene>
    <name evidence="19" type="ORF">ElyMa_001522700</name>
</gene>
<keyword evidence="20" id="KW-1185">Reference proteome</keyword>
<keyword evidence="14" id="KW-0325">Glycoprotein</keyword>
<dbReference type="GO" id="GO:0046872">
    <property type="term" value="F:metal ion binding"/>
    <property type="evidence" value="ECO:0007669"/>
    <property type="project" value="UniProtKB-KW"/>
</dbReference>
<comment type="catalytic activity">
    <reaction evidence="1">
        <text>ATP = 3',5'-cyclic AMP + diphosphate</text>
        <dbReference type="Rhea" id="RHEA:15389"/>
        <dbReference type="ChEBI" id="CHEBI:30616"/>
        <dbReference type="ChEBI" id="CHEBI:33019"/>
        <dbReference type="ChEBI" id="CHEBI:58165"/>
        <dbReference type="EC" id="4.6.1.1"/>
    </reaction>
</comment>
<keyword evidence="11 17" id="KW-1133">Transmembrane helix</keyword>
<reference evidence="19 20" key="1">
    <citation type="journal article" date="2021" name="Elife">
        <title>Chloroplast acquisition without the gene transfer in kleptoplastic sea slugs, Plakobranchus ocellatus.</title>
        <authorList>
            <person name="Maeda T."/>
            <person name="Takahashi S."/>
            <person name="Yoshida T."/>
            <person name="Shimamura S."/>
            <person name="Takaki Y."/>
            <person name="Nagai Y."/>
            <person name="Toyoda A."/>
            <person name="Suzuki Y."/>
            <person name="Arimoto A."/>
            <person name="Ishii H."/>
            <person name="Satoh N."/>
            <person name="Nishiyama T."/>
            <person name="Hasebe M."/>
            <person name="Maruyama T."/>
            <person name="Minagawa J."/>
            <person name="Obokata J."/>
            <person name="Shigenobu S."/>
        </authorList>
    </citation>
    <scope>NUCLEOTIDE SEQUENCE [LARGE SCALE GENOMIC DNA]</scope>
</reference>
<dbReference type="PROSITE" id="PS00452">
    <property type="entry name" value="GUANYLATE_CYCLASE_1"/>
    <property type="match status" value="1"/>
</dbReference>
<keyword evidence="8" id="KW-0547">Nucleotide-binding</keyword>
<evidence type="ECO:0000256" key="17">
    <source>
        <dbReference type="SAM" id="Phobius"/>
    </source>
</evidence>
<keyword evidence="12" id="KW-0115">cAMP biosynthesis</keyword>
<feature type="transmembrane region" description="Helical" evidence="17">
    <location>
        <begin position="199"/>
        <end position="227"/>
    </location>
</feature>
<evidence type="ECO:0000256" key="6">
    <source>
        <dbReference type="ARBA" id="ARBA00022723"/>
    </source>
</evidence>
<feature type="transmembrane region" description="Helical" evidence="17">
    <location>
        <begin position="159"/>
        <end position="179"/>
    </location>
</feature>
<dbReference type="InterPro" id="IPR018297">
    <property type="entry name" value="A/G_cyclase_CS"/>
</dbReference>
<comment type="caution">
    <text evidence="19">The sequence shown here is derived from an EMBL/GenBank/DDBJ whole genome shotgun (WGS) entry which is preliminary data.</text>
</comment>
<dbReference type="SMART" id="SM00044">
    <property type="entry name" value="CYCc"/>
    <property type="match status" value="1"/>
</dbReference>
<evidence type="ECO:0000256" key="2">
    <source>
        <dbReference type="ARBA" id="ARBA00001946"/>
    </source>
</evidence>
<dbReference type="EC" id="4.6.1.1" evidence="4"/>
<dbReference type="AlphaFoldDB" id="A0AAV4JCX1"/>
<protein>
    <recommendedName>
        <fullName evidence="4">adenylate cyclase</fullName>
        <ecNumber evidence="4">4.6.1.1</ecNumber>
    </recommendedName>
</protein>
<feature type="transmembrane region" description="Helical" evidence="17">
    <location>
        <begin position="271"/>
        <end position="288"/>
    </location>
</feature>
<organism evidence="19 20">
    <name type="scientific">Elysia marginata</name>
    <dbReference type="NCBI Taxonomy" id="1093978"/>
    <lineage>
        <taxon>Eukaryota</taxon>
        <taxon>Metazoa</taxon>
        <taxon>Spiralia</taxon>
        <taxon>Lophotrochozoa</taxon>
        <taxon>Mollusca</taxon>
        <taxon>Gastropoda</taxon>
        <taxon>Heterobranchia</taxon>
        <taxon>Euthyneura</taxon>
        <taxon>Panpulmonata</taxon>
        <taxon>Sacoglossa</taxon>
        <taxon>Placobranchoidea</taxon>
        <taxon>Plakobranchidae</taxon>
        <taxon>Elysia</taxon>
    </lineage>
</organism>
<dbReference type="GO" id="GO:0007189">
    <property type="term" value="P:adenylate cyclase-activating G protein-coupled receptor signaling pathway"/>
    <property type="evidence" value="ECO:0007669"/>
    <property type="project" value="TreeGrafter"/>
</dbReference>
<dbReference type="PANTHER" id="PTHR45627">
    <property type="entry name" value="ADENYLATE CYCLASE TYPE 1"/>
    <property type="match status" value="1"/>
</dbReference>
<dbReference type="GO" id="GO:0006171">
    <property type="term" value="P:cAMP biosynthetic process"/>
    <property type="evidence" value="ECO:0007669"/>
    <property type="project" value="UniProtKB-KW"/>
</dbReference>
<evidence type="ECO:0000256" key="13">
    <source>
        <dbReference type="ARBA" id="ARBA00023136"/>
    </source>
</evidence>
<evidence type="ECO:0000256" key="3">
    <source>
        <dbReference type="ARBA" id="ARBA00004141"/>
    </source>
</evidence>
<evidence type="ECO:0000256" key="9">
    <source>
        <dbReference type="ARBA" id="ARBA00022840"/>
    </source>
</evidence>
<evidence type="ECO:0000313" key="20">
    <source>
        <dbReference type="Proteomes" id="UP000762676"/>
    </source>
</evidence>
<evidence type="ECO:0000256" key="7">
    <source>
        <dbReference type="ARBA" id="ARBA00022737"/>
    </source>
</evidence>
<dbReference type="GO" id="GO:0004016">
    <property type="term" value="F:adenylate cyclase activity"/>
    <property type="evidence" value="ECO:0007669"/>
    <property type="project" value="UniProtKB-EC"/>
</dbReference>
<accession>A0AAV4JCX1</accession>
<comment type="similarity">
    <text evidence="16">Belongs to the adenylyl cyclase class-4/guanylyl cyclase family.</text>
</comment>
<dbReference type="InterPro" id="IPR001054">
    <property type="entry name" value="A/G_cyclase"/>
</dbReference>
<keyword evidence="13 17" id="KW-0472">Membrane</keyword>
<dbReference type="FunFam" id="3.30.70.1230:FF:000001">
    <property type="entry name" value="Adenylate cyclase"/>
    <property type="match status" value="1"/>
</dbReference>
<evidence type="ECO:0000256" key="4">
    <source>
        <dbReference type="ARBA" id="ARBA00012201"/>
    </source>
</evidence>
<evidence type="ECO:0000256" key="14">
    <source>
        <dbReference type="ARBA" id="ARBA00023180"/>
    </source>
</evidence>
<keyword evidence="5 17" id="KW-0812">Transmembrane</keyword>
<name>A0AAV4JCX1_9GAST</name>
<evidence type="ECO:0000256" key="10">
    <source>
        <dbReference type="ARBA" id="ARBA00022842"/>
    </source>
</evidence>
<comment type="cofactor">
    <cofactor evidence="2">
        <name>Mg(2+)</name>
        <dbReference type="ChEBI" id="CHEBI:18420"/>
    </cofactor>
</comment>
<dbReference type="GO" id="GO:0005524">
    <property type="term" value="F:ATP binding"/>
    <property type="evidence" value="ECO:0007669"/>
    <property type="project" value="UniProtKB-KW"/>
</dbReference>
<dbReference type="Pfam" id="PF00211">
    <property type="entry name" value="Guanylate_cyc"/>
    <property type="match status" value="1"/>
</dbReference>
<dbReference type="InterPro" id="IPR009398">
    <property type="entry name" value="Adcy_conserved_dom"/>
</dbReference>
<proteinExistence type="inferred from homology"/>
<keyword evidence="6" id="KW-0479">Metal-binding</keyword>
<dbReference type="Pfam" id="PF06327">
    <property type="entry name" value="Adcy_cons_dom"/>
    <property type="match status" value="1"/>
</dbReference>
<dbReference type="Gene3D" id="3.30.70.1230">
    <property type="entry name" value="Nucleotide cyclase"/>
    <property type="match status" value="1"/>
</dbReference>
<evidence type="ECO:0000256" key="1">
    <source>
        <dbReference type="ARBA" id="ARBA00001593"/>
    </source>
</evidence>
<evidence type="ECO:0000256" key="11">
    <source>
        <dbReference type="ARBA" id="ARBA00022989"/>
    </source>
</evidence>
<feature type="transmembrane region" description="Helical" evidence="17">
    <location>
        <begin position="130"/>
        <end position="153"/>
    </location>
</feature>
<keyword evidence="15 16" id="KW-0456">Lyase</keyword>
<evidence type="ECO:0000256" key="12">
    <source>
        <dbReference type="ARBA" id="ARBA00022998"/>
    </source>
</evidence>
<sequence>MRPHKLSFKGVTNCVIRLMQSVKFNAEIPFSDVLSTSQSRDSMSTHHPHPPKLAKTMGTTIEEPERGNSISVQMSDSETVESPADRVHKYLAQALTARSIEREKSNNVNFFTLRFNNKDKEKGYQAAEDISFSFSLVCTLIMVVLISALQVIILPRTLLLLMLFILAFAWPSIMLIFILSIKLKCTNFDIRKSSNLRVFIATTTVMIPYVMVQMNVLCCSGAGGLSILEVLSVLDDDHHLTCSDPNYIILSGIVCFFLLALFVKVQPMLKVVFMVIIAAGHVLVMELTHKALFDRLDQTLNPPVPTDIYGILAFVMFLLGFSLQNREQEWTLRLDYLWKSQELYSQQYSKVAVFFASIPNFSDFYVELAANNQGVECLRVLNEIIADFDELLDLPYYEGVEKIKTIGSSYMAATGLKPTHLVKGREDSITFYLTMVVDFVMSMKEKLKNINENSYNNFELRVGINCGPVVAGVIGARKPQYDIWGNTVNVASRMESTGVSDRIQARPRYLSNL</sequence>
<evidence type="ECO:0000256" key="16">
    <source>
        <dbReference type="RuleBase" id="RU000405"/>
    </source>
</evidence>
<dbReference type="CDD" id="cd07302">
    <property type="entry name" value="CHD"/>
    <property type="match status" value="1"/>
</dbReference>
<evidence type="ECO:0000256" key="8">
    <source>
        <dbReference type="ARBA" id="ARBA00022741"/>
    </source>
</evidence>
<dbReference type="SUPFAM" id="SSF55073">
    <property type="entry name" value="Nucleotide cyclase"/>
    <property type="match status" value="1"/>
</dbReference>
<feature type="transmembrane region" description="Helical" evidence="17">
    <location>
        <begin position="247"/>
        <end position="264"/>
    </location>
</feature>
<comment type="subcellular location">
    <subcellularLocation>
        <location evidence="3">Membrane</location>
        <topology evidence="3">Multi-pass membrane protein</topology>
    </subcellularLocation>
</comment>
<dbReference type="Proteomes" id="UP000762676">
    <property type="component" value="Unassembled WGS sequence"/>
</dbReference>
<dbReference type="EMBL" id="BMAT01002996">
    <property type="protein sequence ID" value="GFS18456.1"/>
    <property type="molecule type" value="Genomic_DNA"/>
</dbReference>
<dbReference type="GO" id="GO:0035556">
    <property type="term" value="P:intracellular signal transduction"/>
    <property type="evidence" value="ECO:0007669"/>
    <property type="project" value="InterPro"/>
</dbReference>
<evidence type="ECO:0000259" key="18">
    <source>
        <dbReference type="PROSITE" id="PS50125"/>
    </source>
</evidence>
<dbReference type="InterPro" id="IPR029787">
    <property type="entry name" value="Nucleotide_cyclase"/>
</dbReference>
<feature type="domain" description="Guanylate cyclase" evidence="18">
    <location>
        <begin position="352"/>
        <end position="495"/>
    </location>
</feature>
<evidence type="ECO:0000256" key="5">
    <source>
        <dbReference type="ARBA" id="ARBA00022692"/>
    </source>
</evidence>
<keyword evidence="7" id="KW-0677">Repeat</keyword>